<keyword evidence="3" id="KW-1185">Reference proteome</keyword>
<name>A0A830ET43_9EURY</name>
<dbReference type="InterPro" id="IPR012334">
    <property type="entry name" value="Pectin_lyas_fold"/>
</dbReference>
<dbReference type="Proteomes" id="UP000628840">
    <property type="component" value="Unassembled WGS sequence"/>
</dbReference>
<comment type="caution">
    <text evidence="2">The sequence shown here is derived from an EMBL/GenBank/DDBJ whole genome shotgun (WGS) entry which is preliminary data.</text>
</comment>
<reference evidence="2 3" key="1">
    <citation type="journal article" date="2019" name="Int. J. Syst. Evol. Microbiol.">
        <title>The Global Catalogue of Microorganisms (GCM) 10K type strain sequencing project: providing services to taxonomists for standard genome sequencing and annotation.</title>
        <authorList>
            <consortium name="The Broad Institute Genomics Platform"/>
            <consortium name="The Broad Institute Genome Sequencing Center for Infectious Disease"/>
            <person name="Wu L."/>
            <person name="Ma J."/>
        </authorList>
    </citation>
    <scope>NUCLEOTIDE SEQUENCE [LARGE SCALE GENOMIC DNA]</scope>
    <source>
        <strain evidence="2 3">JCM 19585</strain>
    </source>
</reference>
<protein>
    <recommendedName>
        <fullName evidence="1">Right handed beta helix domain-containing protein</fullName>
    </recommendedName>
</protein>
<feature type="domain" description="Right handed beta helix" evidence="1">
    <location>
        <begin position="200"/>
        <end position="340"/>
    </location>
</feature>
<dbReference type="EMBL" id="BMPF01000001">
    <property type="protein sequence ID" value="GGL22324.1"/>
    <property type="molecule type" value="Genomic_DNA"/>
</dbReference>
<dbReference type="SUPFAM" id="SSF51126">
    <property type="entry name" value="Pectin lyase-like"/>
    <property type="match status" value="1"/>
</dbReference>
<gene>
    <name evidence="2" type="ORF">GCM10009037_02080</name>
</gene>
<dbReference type="OrthoDB" id="374336at2157"/>
<organism evidence="2 3">
    <name type="scientific">Halarchaeum grantii</name>
    <dbReference type="NCBI Taxonomy" id="1193105"/>
    <lineage>
        <taxon>Archaea</taxon>
        <taxon>Methanobacteriati</taxon>
        <taxon>Methanobacteriota</taxon>
        <taxon>Stenosarchaea group</taxon>
        <taxon>Halobacteria</taxon>
        <taxon>Halobacteriales</taxon>
        <taxon>Halobacteriaceae</taxon>
    </lineage>
</organism>
<evidence type="ECO:0000313" key="3">
    <source>
        <dbReference type="Proteomes" id="UP000628840"/>
    </source>
</evidence>
<sequence>MRNGARALIGLLAIALLAAALLFSGGFSAPDAPEPNASVSVATDTTADDIEVMTVNVRAMSDAEAVRLVGPRGDVVDETAHANATLYAYPARTGTYRVLAVRGAETRTVRSVSHACTGFCPDVVVDAAGPPGVTYTDLALAAWHAHPGETLYVRNGTYYETYVGLGARGQVLDGLSIVGQSRSGVVIEGDVNATQRDLLYVELAANVSVSNLTLHADGDSGLTTYGSNTAVSNVTVTNVGSNALQVFAPATIRDVRATGAGNISLYVGGAANGTTVRDVHLSGGAVGAYLAATASDVSFARTAFTNASRHGLYVEEDATAVGLTAASFYGNGEGAVYNGDAVGVLDATGSYWGATNVTADCGPVPAHLDPDPERVNASNPRCEL</sequence>
<dbReference type="InterPro" id="IPR011050">
    <property type="entry name" value="Pectin_lyase_fold/virulence"/>
</dbReference>
<evidence type="ECO:0000313" key="2">
    <source>
        <dbReference type="EMBL" id="GGL22324.1"/>
    </source>
</evidence>
<dbReference type="AlphaFoldDB" id="A0A830ET43"/>
<evidence type="ECO:0000259" key="1">
    <source>
        <dbReference type="Pfam" id="PF13229"/>
    </source>
</evidence>
<dbReference type="RefSeq" id="WP_188876683.1">
    <property type="nucleotide sequence ID" value="NZ_BMPF01000001.1"/>
</dbReference>
<dbReference type="InterPro" id="IPR039448">
    <property type="entry name" value="Beta_helix"/>
</dbReference>
<accession>A0A830ET43</accession>
<dbReference type="Pfam" id="PF13229">
    <property type="entry name" value="Beta_helix"/>
    <property type="match status" value="1"/>
</dbReference>
<proteinExistence type="predicted"/>
<dbReference type="Gene3D" id="2.160.20.10">
    <property type="entry name" value="Single-stranded right-handed beta-helix, Pectin lyase-like"/>
    <property type="match status" value="1"/>
</dbReference>